<dbReference type="PANTHER" id="PTHR14859:SF15">
    <property type="entry name" value="ENDONUCLEASE_EXONUCLEASE_PHOSPHATASE DOMAIN-CONTAINING PROTEIN"/>
    <property type="match status" value="1"/>
</dbReference>
<dbReference type="InterPro" id="IPR036691">
    <property type="entry name" value="Endo/exonu/phosph_ase_sf"/>
</dbReference>
<sequence length="271" mass="29664">MNLTRTSVRLLTFNIQYAEPVPAKAQTRGAGRDSALYLAGQIAAMGADVVGLQEVDRGKWRSGRVDQLDLIAGAAGLTPIFAQTRRRYGMGLLTGLPIRRARVLRLPRRKTPFFRDEHGSGWRFKWPDKRACLYALLDTDAGPIAVGVTHLSTVRPMARRQLHIALGGFDEFAPGVPALLIGDLNLRINHVEEELAVQDHADKPFTILHRGNGSPSWEPVIQIDHVLGRGFEAVRDDVVQLPVSDHAAVVVEIRATGSAGSQSAEAANRYD</sequence>
<dbReference type="PANTHER" id="PTHR14859">
    <property type="entry name" value="CALCOFLUOR WHITE HYPERSENSITIVE PROTEIN PRECURSOR"/>
    <property type="match status" value="1"/>
</dbReference>
<name>A0A3Q9GL05_9ACTO</name>
<evidence type="ECO:0000313" key="3">
    <source>
        <dbReference type="Proteomes" id="UP000275951"/>
    </source>
</evidence>
<dbReference type="OrthoDB" id="155529at2"/>
<reference evidence="2 3" key="1">
    <citation type="submission" date="2018-11" db="EMBL/GenBank/DDBJ databases">
        <title>Multidrug-resistant genes are associated with an 42-kb island TGI1 carrying a complex class 1 integron in a Trueperella pyogenes.</title>
        <authorList>
            <person name="Dong W."/>
        </authorList>
    </citation>
    <scope>NUCLEOTIDE SEQUENCE [LARGE SCALE GENOMIC DNA]</scope>
    <source>
        <strain evidence="2 3">TP4</strain>
    </source>
</reference>
<dbReference type="Pfam" id="PF03372">
    <property type="entry name" value="Exo_endo_phos"/>
    <property type="match status" value="1"/>
</dbReference>
<dbReference type="Proteomes" id="UP000275951">
    <property type="component" value="Chromosome"/>
</dbReference>
<dbReference type="Gene3D" id="3.60.10.10">
    <property type="entry name" value="Endonuclease/exonuclease/phosphatase"/>
    <property type="match status" value="1"/>
</dbReference>
<gene>
    <name evidence="2" type="ORF">EBQ10_08710</name>
</gene>
<dbReference type="RefSeq" id="WP_080754035.1">
    <property type="nucleotide sequence ID" value="NZ_CP123412.1"/>
</dbReference>
<accession>A0A3Q9GL05</accession>
<dbReference type="SUPFAM" id="SSF56219">
    <property type="entry name" value="DNase I-like"/>
    <property type="match status" value="1"/>
</dbReference>
<protein>
    <recommendedName>
        <fullName evidence="1">Endonuclease/exonuclease/phosphatase domain-containing protein</fullName>
    </recommendedName>
</protein>
<dbReference type="GO" id="GO:0006506">
    <property type="term" value="P:GPI anchor biosynthetic process"/>
    <property type="evidence" value="ECO:0007669"/>
    <property type="project" value="TreeGrafter"/>
</dbReference>
<proteinExistence type="predicted"/>
<evidence type="ECO:0000313" key="2">
    <source>
        <dbReference type="EMBL" id="AZR07357.1"/>
    </source>
</evidence>
<evidence type="ECO:0000259" key="1">
    <source>
        <dbReference type="Pfam" id="PF03372"/>
    </source>
</evidence>
<dbReference type="EMBL" id="CP033905">
    <property type="protein sequence ID" value="AZR07357.1"/>
    <property type="molecule type" value="Genomic_DNA"/>
</dbReference>
<organism evidence="2 3">
    <name type="scientific">Trueperella pyogenes</name>
    <dbReference type="NCBI Taxonomy" id="1661"/>
    <lineage>
        <taxon>Bacteria</taxon>
        <taxon>Bacillati</taxon>
        <taxon>Actinomycetota</taxon>
        <taxon>Actinomycetes</taxon>
        <taxon>Actinomycetales</taxon>
        <taxon>Actinomycetaceae</taxon>
        <taxon>Trueperella</taxon>
    </lineage>
</organism>
<dbReference type="GO" id="GO:0016020">
    <property type="term" value="C:membrane"/>
    <property type="evidence" value="ECO:0007669"/>
    <property type="project" value="GOC"/>
</dbReference>
<dbReference type="AlphaFoldDB" id="A0A3Q9GL05"/>
<dbReference type="InterPro" id="IPR051916">
    <property type="entry name" value="GPI-anchor_lipid_remodeler"/>
</dbReference>
<dbReference type="GO" id="GO:0003824">
    <property type="term" value="F:catalytic activity"/>
    <property type="evidence" value="ECO:0007669"/>
    <property type="project" value="InterPro"/>
</dbReference>
<feature type="domain" description="Endonuclease/exonuclease/phosphatase" evidence="1">
    <location>
        <begin position="11"/>
        <end position="246"/>
    </location>
</feature>
<dbReference type="InterPro" id="IPR005135">
    <property type="entry name" value="Endo/exonuclease/phosphatase"/>
</dbReference>